<organism evidence="2 3">
    <name type="scientific">Candidatus Magasanikbacteria bacterium GW2011_GWE2_42_7</name>
    <dbReference type="NCBI Taxonomy" id="1619052"/>
    <lineage>
        <taxon>Bacteria</taxon>
        <taxon>Candidatus Magasanikiibacteriota</taxon>
    </lineage>
</organism>
<reference evidence="2 3" key="1">
    <citation type="journal article" date="2015" name="Nature">
        <title>rRNA introns, odd ribosomes, and small enigmatic genomes across a large radiation of phyla.</title>
        <authorList>
            <person name="Brown C.T."/>
            <person name="Hug L.A."/>
            <person name="Thomas B.C."/>
            <person name="Sharon I."/>
            <person name="Castelle C.J."/>
            <person name="Singh A."/>
            <person name="Wilkins M.J."/>
            <person name="Williams K.H."/>
            <person name="Banfield J.F."/>
        </authorList>
    </citation>
    <scope>NUCLEOTIDE SEQUENCE [LARGE SCALE GENOMIC DNA]</scope>
</reference>
<evidence type="ECO:0000313" key="2">
    <source>
        <dbReference type="EMBL" id="KKS72496.1"/>
    </source>
</evidence>
<feature type="transmembrane region" description="Helical" evidence="1">
    <location>
        <begin position="264"/>
        <end position="292"/>
    </location>
</feature>
<dbReference type="AlphaFoldDB" id="A0A0G1DNW8"/>
<feature type="transmembrane region" description="Helical" evidence="1">
    <location>
        <begin position="123"/>
        <end position="141"/>
    </location>
</feature>
<feature type="transmembrane region" description="Helical" evidence="1">
    <location>
        <begin position="12"/>
        <end position="29"/>
    </location>
</feature>
<feature type="transmembrane region" description="Helical" evidence="1">
    <location>
        <begin position="230"/>
        <end position="252"/>
    </location>
</feature>
<feature type="transmembrane region" description="Helical" evidence="1">
    <location>
        <begin position="41"/>
        <end position="60"/>
    </location>
</feature>
<proteinExistence type="predicted"/>
<name>A0A0G1DNW8_9BACT</name>
<evidence type="ECO:0000256" key="1">
    <source>
        <dbReference type="SAM" id="Phobius"/>
    </source>
</evidence>
<feature type="transmembrane region" description="Helical" evidence="1">
    <location>
        <begin position="80"/>
        <end position="102"/>
    </location>
</feature>
<dbReference type="Proteomes" id="UP000033867">
    <property type="component" value="Unassembled WGS sequence"/>
</dbReference>
<feature type="non-terminal residue" evidence="2">
    <location>
        <position position="305"/>
    </location>
</feature>
<comment type="caution">
    <text evidence="2">The sequence shown here is derived from an EMBL/GenBank/DDBJ whole genome shotgun (WGS) entry which is preliminary data.</text>
</comment>
<feature type="transmembrane region" description="Helical" evidence="1">
    <location>
        <begin position="153"/>
        <end position="170"/>
    </location>
</feature>
<evidence type="ECO:0000313" key="3">
    <source>
        <dbReference type="Proteomes" id="UP000033867"/>
    </source>
</evidence>
<keyword evidence="1" id="KW-0812">Transmembrane</keyword>
<keyword evidence="1" id="KW-1133">Transmembrane helix</keyword>
<sequence>MSTFQSLLTKKSIFLNAQTAWLLVGFFALRMGSFFLMGHSIIQGFIVFGIIMLFGMLYFHETHYGWYLLLGEFFLGGSGHFLEFFGLSLRSILLITFLFLWLTQHIVQKHRRFRLRIDHRIGYALLVFGACIMLATALGIYHGHGMKQVLSDLVPFSYFILLLPFYHYFYKKETQEYFIRLVFVFILGSALFSLITFFIYSSGLGVIHDTFYTWFRDVAMGKITDVGNGFFRVVTPEHLLVVPAMLLMSSLIMRDEKHHTNWYVFLALGMLILVFDLSRIYILALGVGLFVLKYTHTLQHWLKVC</sequence>
<keyword evidence="1" id="KW-0472">Membrane</keyword>
<gene>
    <name evidence="2" type="ORF">UV42_C0008G0015</name>
</gene>
<feature type="transmembrane region" description="Helical" evidence="1">
    <location>
        <begin position="177"/>
        <end position="200"/>
    </location>
</feature>
<accession>A0A0G1DNW8</accession>
<protein>
    <submittedName>
        <fullName evidence="2">Uncharacterized protein</fullName>
    </submittedName>
</protein>
<dbReference type="EMBL" id="LCEK01000008">
    <property type="protein sequence ID" value="KKS72496.1"/>
    <property type="molecule type" value="Genomic_DNA"/>
</dbReference>